<dbReference type="AlphaFoldDB" id="A0A0C9XLU4"/>
<name>A0A0C9XLU4_9AGAR</name>
<dbReference type="HOGENOM" id="CLU_200663_0_0_1"/>
<evidence type="ECO:0000313" key="2">
    <source>
        <dbReference type="EMBL" id="KIK02519.1"/>
    </source>
</evidence>
<feature type="non-terminal residue" evidence="2">
    <location>
        <position position="1"/>
    </location>
</feature>
<protein>
    <submittedName>
        <fullName evidence="2">Uncharacterized protein</fullName>
    </submittedName>
</protein>
<reference evidence="2 3" key="1">
    <citation type="submission" date="2014-04" db="EMBL/GenBank/DDBJ databases">
        <authorList>
            <consortium name="DOE Joint Genome Institute"/>
            <person name="Kuo A."/>
            <person name="Kohler A."/>
            <person name="Nagy L.G."/>
            <person name="Floudas D."/>
            <person name="Copeland A."/>
            <person name="Barry K.W."/>
            <person name="Cichocki N."/>
            <person name="Veneault-Fourrey C."/>
            <person name="LaButti K."/>
            <person name="Lindquist E.A."/>
            <person name="Lipzen A."/>
            <person name="Lundell T."/>
            <person name="Morin E."/>
            <person name="Murat C."/>
            <person name="Sun H."/>
            <person name="Tunlid A."/>
            <person name="Henrissat B."/>
            <person name="Grigoriev I.V."/>
            <person name="Hibbett D.S."/>
            <person name="Martin F."/>
            <person name="Nordberg H.P."/>
            <person name="Cantor M.N."/>
            <person name="Hua S.X."/>
        </authorList>
    </citation>
    <scope>NUCLEOTIDE SEQUENCE [LARGE SCALE GENOMIC DNA]</scope>
    <source>
        <strain evidence="2 3">LaAM-08-1</strain>
    </source>
</reference>
<keyword evidence="1" id="KW-0472">Membrane</keyword>
<keyword evidence="1" id="KW-1133">Transmembrane helix</keyword>
<feature type="transmembrane region" description="Helical" evidence="1">
    <location>
        <begin position="41"/>
        <end position="62"/>
    </location>
</feature>
<reference evidence="3" key="2">
    <citation type="submission" date="2015-01" db="EMBL/GenBank/DDBJ databases">
        <title>Evolutionary Origins and Diversification of the Mycorrhizal Mutualists.</title>
        <authorList>
            <consortium name="DOE Joint Genome Institute"/>
            <consortium name="Mycorrhizal Genomics Consortium"/>
            <person name="Kohler A."/>
            <person name="Kuo A."/>
            <person name="Nagy L.G."/>
            <person name="Floudas D."/>
            <person name="Copeland A."/>
            <person name="Barry K.W."/>
            <person name="Cichocki N."/>
            <person name="Veneault-Fourrey C."/>
            <person name="LaButti K."/>
            <person name="Lindquist E.A."/>
            <person name="Lipzen A."/>
            <person name="Lundell T."/>
            <person name="Morin E."/>
            <person name="Murat C."/>
            <person name="Riley R."/>
            <person name="Ohm R."/>
            <person name="Sun H."/>
            <person name="Tunlid A."/>
            <person name="Henrissat B."/>
            <person name="Grigoriev I.V."/>
            <person name="Hibbett D.S."/>
            <person name="Martin F."/>
        </authorList>
    </citation>
    <scope>NUCLEOTIDE SEQUENCE [LARGE SCALE GENOMIC DNA]</scope>
    <source>
        <strain evidence="3">LaAM-08-1</strain>
    </source>
</reference>
<accession>A0A0C9XLU4</accession>
<evidence type="ECO:0000256" key="1">
    <source>
        <dbReference type="SAM" id="Phobius"/>
    </source>
</evidence>
<proteinExistence type="predicted"/>
<dbReference type="Proteomes" id="UP000054477">
    <property type="component" value="Unassembled WGS sequence"/>
</dbReference>
<gene>
    <name evidence="2" type="ORF">K443DRAFT_96670</name>
</gene>
<dbReference type="OrthoDB" id="3035353at2759"/>
<evidence type="ECO:0000313" key="3">
    <source>
        <dbReference type="Proteomes" id="UP000054477"/>
    </source>
</evidence>
<sequence length="65" mass="7161">KPMGFVSRGLWVMGYGMHFPAHQVGGQPELWDIRGYGLSGLWVMTGLTVAVLPVGANIFLWCQIL</sequence>
<dbReference type="EMBL" id="KN838591">
    <property type="protein sequence ID" value="KIK02519.1"/>
    <property type="molecule type" value="Genomic_DNA"/>
</dbReference>
<keyword evidence="1" id="KW-0812">Transmembrane</keyword>
<keyword evidence="3" id="KW-1185">Reference proteome</keyword>
<organism evidence="2 3">
    <name type="scientific">Laccaria amethystina LaAM-08-1</name>
    <dbReference type="NCBI Taxonomy" id="1095629"/>
    <lineage>
        <taxon>Eukaryota</taxon>
        <taxon>Fungi</taxon>
        <taxon>Dikarya</taxon>
        <taxon>Basidiomycota</taxon>
        <taxon>Agaricomycotina</taxon>
        <taxon>Agaricomycetes</taxon>
        <taxon>Agaricomycetidae</taxon>
        <taxon>Agaricales</taxon>
        <taxon>Agaricineae</taxon>
        <taxon>Hydnangiaceae</taxon>
        <taxon>Laccaria</taxon>
    </lineage>
</organism>